<proteinExistence type="predicted"/>
<evidence type="ECO:0000313" key="2">
    <source>
        <dbReference type="EMBL" id="KAK4325611.1"/>
    </source>
</evidence>
<sequence length="68" mass="7376">MRMVGSTESAEWVYCRQVKMEGLLTEAAMRGGGKRPGEGETREGMREAATRGGTDKEGKKRKGRSGKG</sequence>
<feature type="compositionally biased region" description="Basic residues" evidence="1">
    <location>
        <begin position="59"/>
        <end position="68"/>
    </location>
</feature>
<organism evidence="2 3">
    <name type="scientific">Petrolisthes manimaculis</name>
    <dbReference type="NCBI Taxonomy" id="1843537"/>
    <lineage>
        <taxon>Eukaryota</taxon>
        <taxon>Metazoa</taxon>
        <taxon>Ecdysozoa</taxon>
        <taxon>Arthropoda</taxon>
        <taxon>Crustacea</taxon>
        <taxon>Multicrustacea</taxon>
        <taxon>Malacostraca</taxon>
        <taxon>Eumalacostraca</taxon>
        <taxon>Eucarida</taxon>
        <taxon>Decapoda</taxon>
        <taxon>Pleocyemata</taxon>
        <taxon>Anomura</taxon>
        <taxon>Galatheoidea</taxon>
        <taxon>Porcellanidae</taxon>
        <taxon>Petrolisthes</taxon>
    </lineage>
</organism>
<feature type="region of interest" description="Disordered" evidence="1">
    <location>
        <begin position="26"/>
        <end position="68"/>
    </location>
</feature>
<evidence type="ECO:0000313" key="3">
    <source>
        <dbReference type="Proteomes" id="UP001292094"/>
    </source>
</evidence>
<dbReference type="EMBL" id="JAWZYT010000269">
    <property type="protein sequence ID" value="KAK4325611.1"/>
    <property type="molecule type" value="Genomic_DNA"/>
</dbReference>
<reference evidence="2" key="1">
    <citation type="submission" date="2023-11" db="EMBL/GenBank/DDBJ databases">
        <title>Genome assemblies of two species of porcelain crab, Petrolisthes cinctipes and Petrolisthes manimaculis (Anomura: Porcellanidae).</title>
        <authorList>
            <person name="Angst P."/>
        </authorList>
    </citation>
    <scope>NUCLEOTIDE SEQUENCE</scope>
    <source>
        <strain evidence="2">PB745_02</strain>
        <tissue evidence="2">Gill</tissue>
    </source>
</reference>
<accession>A0AAE1UM49</accession>
<keyword evidence="3" id="KW-1185">Reference proteome</keyword>
<comment type="caution">
    <text evidence="2">The sequence shown here is derived from an EMBL/GenBank/DDBJ whole genome shotgun (WGS) entry which is preliminary data.</text>
</comment>
<protein>
    <submittedName>
        <fullName evidence="2">Uncharacterized protein</fullName>
    </submittedName>
</protein>
<name>A0AAE1UM49_9EUCA</name>
<feature type="compositionally biased region" description="Basic and acidic residues" evidence="1">
    <location>
        <begin position="35"/>
        <end position="58"/>
    </location>
</feature>
<dbReference type="AlphaFoldDB" id="A0AAE1UM49"/>
<gene>
    <name evidence="2" type="ORF">Pmani_003818</name>
</gene>
<evidence type="ECO:0000256" key="1">
    <source>
        <dbReference type="SAM" id="MobiDB-lite"/>
    </source>
</evidence>
<dbReference type="Proteomes" id="UP001292094">
    <property type="component" value="Unassembled WGS sequence"/>
</dbReference>